<evidence type="ECO:0000313" key="8">
    <source>
        <dbReference type="Ensembl" id="ENSACUP00000009478.1"/>
    </source>
</evidence>
<keyword evidence="1" id="KW-0770">Synapse</keyword>
<dbReference type="AlphaFoldDB" id="A0A663MDG7"/>
<keyword evidence="9" id="KW-1185">Reference proteome</keyword>
<evidence type="ECO:0000256" key="6">
    <source>
        <dbReference type="SAM" id="Coils"/>
    </source>
</evidence>
<feature type="region of interest" description="Disordered" evidence="7">
    <location>
        <begin position="128"/>
        <end position="232"/>
    </location>
</feature>
<protein>
    <recommendedName>
        <fullName evidence="5">Inhibitory synaptic factor 1</fullName>
    </recommendedName>
</protein>
<accession>A0A663MDG7</accession>
<feature type="compositionally biased region" description="Pro residues" evidence="7">
    <location>
        <begin position="137"/>
        <end position="148"/>
    </location>
</feature>
<dbReference type="PANTHER" id="PTHR15917">
    <property type="match status" value="1"/>
</dbReference>
<comment type="subcellular location">
    <subcellularLocation>
        <location evidence="3">Postsynaptic density</location>
    </subcellularLocation>
</comment>
<reference evidence="8" key="1">
    <citation type="submission" date="2025-08" db="UniProtKB">
        <authorList>
            <consortium name="Ensembl"/>
        </authorList>
    </citation>
    <scope>IDENTIFICATION</scope>
</reference>
<dbReference type="InterPro" id="IPR027997">
    <property type="entry name" value="Largen/INSYN1"/>
</dbReference>
<feature type="region of interest" description="Disordered" evidence="7">
    <location>
        <begin position="1"/>
        <end position="31"/>
    </location>
</feature>
<evidence type="ECO:0000256" key="1">
    <source>
        <dbReference type="ARBA" id="ARBA00023018"/>
    </source>
</evidence>
<dbReference type="Ensembl" id="ENSACUT00000010106.1">
    <property type="protein sequence ID" value="ENSACUP00000009478.1"/>
    <property type="gene ID" value="ENSACUG00000006414.1"/>
</dbReference>
<feature type="compositionally biased region" description="Basic and acidic residues" evidence="7">
    <location>
        <begin position="194"/>
        <end position="206"/>
    </location>
</feature>
<evidence type="ECO:0000256" key="4">
    <source>
        <dbReference type="ARBA" id="ARBA00038239"/>
    </source>
</evidence>
<evidence type="ECO:0000256" key="5">
    <source>
        <dbReference type="ARBA" id="ARBA00039636"/>
    </source>
</evidence>
<proteinExistence type="inferred from homology"/>
<dbReference type="GO" id="GO:0060080">
    <property type="term" value="P:inhibitory postsynaptic potential"/>
    <property type="evidence" value="ECO:0007669"/>
    <property type="project" value="TreeGrafter"/>
</dbReference>
<feature type="compositionally biased region" description="Low complexity" evidence="7">
    <location>
        <begin position="83"/>
        <end position="93"/>
    </location>
</feature>
<sequence>MDSRTCQDRKPSDHPSSSSSNCSSSKSNCERERIRSRMKMVIGQLEGILKELKEVAKELREVVSQIDRLTSDFEFELEPDDWTTATASSTSSSEKGGGTFELGALDFAASDILSDSWEFCSFLDASTPSDPGDCPELPRPQPQPPPAHQPDYRLMNGGIPITNGPRGGGTPDSSSEEAFSTTASQKISHHRPAGTRERVRFSDKVLPKPSASKGVGAAPGPGDKHPVSSPSALPPTEIHLHCQISSIPGTAVFFPSLTAKKHSLDSLFLIQVRYVLFQDFSQGHPEHHARARTLDDTQHCYREQGMLVQNTHQRESGSDQNTLNS</sequence>
<name>A0A663MDG7_ATHCN</name>
<comment type="similarity">
    <text evidence="4">Belongs to the INSYN1 family.</text>
</comment>
<evidence type="ECO:0000313" key="9">
    <source>
        <dbReference type="Proteomes" id="UP000472269"/>
    </source>
</evidence>
<evidence type="ECO:0000256" key="7">
    <source>
        <dbReference type="SAM" id="MobiDB-lite"/>
    </source>
</evidence>
<dbReference type="PANTHER" id="PTHR15917:SF3">
    <property type="entry name" value="INHIBITORY SYNAPTIC FACTOR 1"/>
    <property type="match status" value="1"/>
</dbReference>
<dbReference type="GO" id="GO:0014069">
    <property type="term" value="C:postsynaptic density"/>
    <property type="evidence" value="ECO:0007669"/>
    <property type="project" value="UniProtKB-SubCell"/>
</dbReference>
<evidence type="ECO:0000256" key="2">
    <source>
        <dbReference type="ARBA" id="ARBA00023054"/>
    </source>
</evidence>
<keyword evidence="2 6" id="KW-0175">Coiled coil</keyword>
<feature type="compositionally biased region" description="Low complexity" evidence="7">
    <location>
        <begin position="14"/>
        <end position="27"/>
    </location>
</feature>
<dbReference type="Proteomes" id="UP000472269">
    <property type="component" value="Unplaced"/>
</dbReference>
<organism evidence="8 9">
    <name type="scientific">Athene cunicularia</name>
    <name type="common">Burrowing owl</name>
    <name type="synonym">Speotyto cunicularia</name>
    <dbReference type="NCBI Taxonomy" id="194338"/>
    <lineage>
        <taxon>Eukaryota</taxon>
        <taxon>Metazoa</taxon>
        <taxon>Chordata</taxon>
        <taxon>Craniata</taxon>
        <taxon>Vertebrata</taxon>
        <taxon>Euteleostomi</taxon>
        <taxon>Archelosauria</taxon>
        <taxon>Archosauria</taxon>
        <taxon>Dinosauria</taxon>
        <taxon>Saurischia</taxon>
        <taxon>Theropoda</taxon>
        <taxon>Coelurosauria</taxon>
        <taxon>Aves</taxon>
        <taxon>Neognathae</taxon>
        <taxon>Neoaves</taxon>
        <taxon>Telluraves</taxon>
        <taxon>Strigiformes</taxon>
        <taxon>Strigidae</taxon>
        <taxon>Athene</taxon>
    </lineage>
</organism>
<evidence type="ECO:0000256" key="3">
    <source>
        <dbReference type="ARBA" id="ARBA00034105"/>
    </source>
</evidence>
<reference evidence="8" key="2">
    <citation type="submission" date="2025-09" db="UniProtKB">
        <authorList>
            <consortium name="Ensembl"/>
        </authorList>
    </citation>
    <scope>IDENTIFICATION</scope>
</reference>
<feature type="region of interest" description="Disordered" evidence="7">
    <location>
        <begin position="78"/>
        <end position="98"/>
    </location>
</feature>
<feature type="coiled-coil region" evidence="6">
    <location>
        <begin position="42"/>
        <end position="72"/>
    </location>
</feature>
<dbReference type="Pfam" id="PF15252">
    <property type="entry name" value="DUF4589"/>
    <property type="match status" value="1"/>
</dbReference>
<feature type="compositionally biased region" description="Basic and acidic residues" evidence="7">
    <location>
        <begin position="1"/>
        <end position="13"/>
    </location>
</feature>